<reference evidence="3" key="1">
    <citation type="submission" date="2022-01" db="EMBL/GenBank/DDBJ databases">
        <authorList>
            <person name="King R."/>
        </authorList>
    </citation>
    <scope>NUCLEOTIDE SEQUENCE</scope>
</reference>
<feature type="region of interest" description="Disordered" evidence="1">
    <location>
        <begin position="43"/>
        <end position="65"/>
    </location>
</feature>
<proteinExistence type="predicted"/>
<evidence type="ECO:0000256" key="1">
    <source>
        <dbReference type="SAM" id="MobiDB-lite"/>
    </source>
</evidence>
<feature type="domain" description="PEHE" evidence="2">
    <location>
        <begin position="225"/>
        <end position="340"/>
    </location>
</feature>
<protein>
    <recommendedName>
        <fullName evidence="2">PEHE domain-containing protein</fullName>
    </recommendedName>
</protein>
<dbReference type="GO" id="GO:0003682">
    <property type="term" value="F:chromatin binding"/>
    <property type="evidence" value="ECO:0007669"/>
    <property type="project" value="TreeGrafter"/>
</dbReference>
<dbReference type="Gene3D" id="6.10.250.2000">
    <property type="match status" value="1"/>
</dbReference>
<dbReference type="AlphaFoldDB" id="A0A9P0EB59"/>
<dbReference type="PANTHER" id="PTHR21656:SF2">
    <property type="entry name" value="MALE-SPECIFIC LETHAL 1 HOMOLOG"/>
    <property type="match status" value="1"/>
</dbReference>
<dbReference type="PANTHER" id="PTHR21656">
    <property type="entry name" value="MALE-SPECIFIC LETHAL-1 PROTEIN"/>
    <property type="match status" value="1"/>
</dbReference>
<feature type="compositionally biased region" description="Polar residues" evidence="1">
    <location>
        <begin position="289"/>
        <end position="301"/>
    </location>
</feature>
<evidence type="ECO:0000313" key="4">
    <source>
        <dbReference type="Proteomes" id="UP001152798"/>
    </source>
</evidence>
<dbReference type="Pfam" id="PF15275">
    <property type="entry name" value="PEHE"/>
    <property type="match status" value="1"/>
</dbReference>
<evidence type="ECO:0000259" key="2">
    <source>
        <dbReference type="PROSITE" id="PS52052"/>
    </source>
</evidence>
<accession>A0A9P0EB59</accession>
<dbReference type="GO" id="GO:0072487">
    <property type="term" value="C:MSL complex"/>
    <property type="evidence" value="ECO:0007669"/>
    <property type="project" value="InterPro"/>
</dbReference>
<gene>
    <name evidence="3" type="ORF">NEZAVI_LOCUS5788</name>
</gene>
<organism evidence="3 4">
    <name type="scientific">Nezara viridula</name>
    <name type="common">Southern green stink bug</name>
    <name type="synonym">Cimex viridulus</name>
    <dbReference type="NCBI Taxonomy" id="85310"/>
    <lineage>
        <taxon>Eukaryota</taxon>
        <taxon>Metazoa</taxon>
        <taxon>Ecdysozoa</taxon>
        <taxon>Arthropoda</taxon>
        <taxon>Hexapoda</taxon>
        <taxon>Insecta</taxon>
        <taxon>Pterygota</taxon>
        <taxon>Neoptera</taxon>
        <taxon>Paraneoptera</taxon>
        <taxon>Hemiptera</taxon>
        <taxon>Heteroptera</taxon>
        <taxon>Panheteroptera</taxon>
        <taxon>Pentatomomorpha</taxon>
        <taxon>Pentatomoidea</taxon>
        <taxon>Pentatomidae</taxon>
        <taxon>Pentatominae</taxon>
        <taxon>Nezara</taxon>
    </lineage>
</organism>
<dbReference type="InterPro" id="IPR026711">
    <property type="entry name" value="Msl-1"/>
</dbReference>
<sequence length="353" mass="40572">MRMSTALCNGADKGKKDEPKAAGGGFLVNMVPTQFEGIVKLDPKMKGPESDLEPKDGELEENSNEEMTNMKELLLIHLDFIQLQSEQLQKRDKLIEDLKNENEMLKQRIARMERRVSLQRSNTTDKRHQQNSEVPETGRKRRTQDATPSGPSGSAGKKAFTETQQKRLKVINRQSKLDGLKMMNEKKIDLSDKLTTDKLYYTGVGDSDVKMLGDVLNNNPKSKVCLEVPQWRIKPLTSTYTMEGTENLSDDVFDRRHYKLMVDEKKRKRWDVQRIREQRQIEKHRSRENAGNNNDQASSRSLWPQAGEGLQLAMTPILPVSVFGINLPVVTEHHDFTLPWKEGTRSSRRRTKR</sequence>
<feature type="region of interest" description="Disordered" evidence="1">
    <location>
        <begin position="278"/>
        <end position="301"/>
    </location>
</feature>
<dbReference type="PROSITE" id="PS52052">
    <property type="entry name" value="PEHE"/>
    <property type="match status" value="1"/>
</dbReference>
<feature type="compositionally biased region" description="Basic and acidic residues" evidence="1">
    <location>
        <begin position="43"/>
        <end position="57"/>
    </location>
</feature>
<dbReference type="SMART" id="SM01300">
    <property type="entry name" value="PEHE"/>
    <property type="match status" value="1"/>
</dbReference>
<keyword evidence="4" id="KW-1185">Reference proteome</keyword>
<dbReference type="EMBL" id="OV725079">
    <property type="protein sequence ID" value="CAH1395527.1"/>
    <property type="molecule type" value="Genomic_DNA"/>
</dbReference>
<dbReference type="InterPro" id="IPR029332">
    <property type="entry name" value="PEHE_dom"/>
</dbReference>
<evidence type="ECO:0000313" key="3">
    <source>
        <dbReference type="EMBL" id="CAH1395527.1"/>
    </source>
</evidence>
<feature type="region of interest" description="Disordered" evidence="1">
    <location>
        <begin position="1"/>
        <end position="25"/>
    </location>
</feature>
<dbReference type="Gene3D" id="1.20.5.170">
    <property type="match status" value="1"/>
</dbReference>
<dbReference type="OrthoDB" id="6022555at2759"/>
<feature type="region of interest" description="Disordered" evidence="1">
    <location>
        <begin position="116"/>
        <end position="160"/>
    </location>
</feature>
<feature type="compositionally biased region" description="Basic and acidic residues" evidence="1">
    <location>
        <begin position="278"/>
        <end position="288"/>
    </location>
</feature>
<name>A0A9P0EB59_NEZVI</name>
<dbReference type="Proteomes" id="UP001152798">
    <property type="component" value="Chromosome 3"/>
</dbReference>